<evidence type="ECO:0008006" key="4">
    <source>
        <dbReference type="Google" id="ProtNLM"/>
    </source>
</evidence>
<protein>
    <recommendedName>
        <fullName evidence="4">CDP-Glycerol:Poly(Glycerophosphate) glycerophosphotransferase</fullName>
    </recommendedName>
</protein>
<keyword evidence="1" id="KW-1133">Transmembrane helix</keyword>
<organism evidence="2 3">
    <name type="scientific">Gracilimonas halophila</name>
    <dbReference type="NCBI Taxonomy" id="1834464"/>
    <lineage>
        <taxon>Bacteria</taxon>
        <taxon>Pseudomonadati</taxon>
        <taxon>Balneolota</taxon>
        <taxon>Balneolia</taxon>
        <taxon>Balneolales</taxon>
        <taxon>Balneolaceae</taxon>
        <taxon>Gracilimonas</taxon>
    </lineage>
</organism>
<accession>A0ABW5JLD1</accession>
<evidence type="ECO:0000313" key="2">
    <source>
        <dbReference type="EMBL" id="MFD2532959.1"/>
    </source>
</evidence>
<feature type="transmembrane region" description="Helical" evidence="1">
    <location>
        <begin position="123"/>
        <end position="142"/>
    </location>
</feature>
<name>A0ABW5JLD1_9BACT</name>
<reference evidence="3" key="1">
    <citation type="journal article" date="2019" name="Int. J. Syst. Evol. Microbiol.">
        <title>The Global Catalogue of Microorganisms (GCM) 10K type strain sequencing project: providing services to taxonomists for standard genome sequencing and annotation.</title>
        <authorList>
            <consortium name="The Broad Institute Genomics Platform"/>
            <consortium name="The Broad Institute Genome Sequencing Center for Infectious Disease"/>
            <person name="Wu L."/>
            <person name="Ma J."/>
        </authorList>
    </citation>
    <scope>NUCLEOTIDE SEQUENCE [LARGE SCALE GENOMIC DNA]</scope>
    <source>
        <strain evidence="3">KCTC 52042</strain>
    </source>
</reference>
<keyword evidence="1" id="KW-0812">Transmembrane</keyword>
<dbReference type="RefSeq" id="WP_390302391.1">
    <property type="nucleotide sequence ID" value="NZ_JBHULI010000025.1"/>
</dbReference>
<comment type="caution">
    <text evidence="2">The sequence shown here is derived from an EMBL/GenBank/DDBJ whole genome shotgun (WGS) entry which is preliminary data.</text>
</comment>
<feature type="transmembrane region" description="Helical" evidence="1">
    <location>
        <begin position="93"/>
        <end position="111"/>
    </location>
</feature>
<gene>
    <name evidence="2" type="ORF">ACFSVN_10915</name>
</gene>
<evidence type="ECO:0000256" key="1">
    <source>
        <dbReference type="SAM" id="Phobius"/>
    </source>
</evidence>
<sequence length="409" mass="47761">MNILEANYSITYFKKVETKITIFFVLKKIVQSINYTFRQLVKDLIFFTKNNSFKNKVICFANSVNQKNALASLKDRINNLIFAGLPKESVNRIPMGIGCIISIILSPVFLYDFVKFKNKREKILYFFESYFFIRGMYLWWVVYLKLQTPKAIIMSNDHLVWHRVLKMAAQKNSIPVVYIQHASVTEKFPKLEFDLSLLEGRDALSKYMKRGISGKVELVGMMKFDQYHKSINKTTSVNTIGFCTNLLDQEEKIYEFVTELHNKLGNKSLILRPHPRDERHELYNRLKEELGIELSNSKSENSFEFLKKVEVNIAAESNIHLEAVLLNVYPIYLKLKDEIADHYGFINKGMIVDVFEEVTKLTDKIHELSNDRPYIRNKANYYVDTVGTEYDGKSVKKVIQELENYGIIN</sequence>
<evidence type="ECO:0000313" key="3">
    <source>
        <dbReference type="Proteomes" id="UP001597460"/>
    </source>
</evidence>
<keyword evidence="1" id="KW-0472">Membrane</keyword>
<dbReference type="Proteomes" id="UP001597460">
    <property type="component" value="Unassembled WGS sequence"/>
</dbReference>
<proteinExistence type="predicted"/>
<dbReference type="EMBL" id="JBHULI010000025">
    <property type="protein sequence ID" value="MFD2532959.1"/>
    <property type="molecule type" value="Genomic_DNA"/>
</dbReference>
<dbReference type="SUPFAM" id="SSF53756">
    <property type="entry name" value="UDP-Glycosyltransferase/glycogen phosphorylase"/>
    <property type="match status" value="1"/>
</dbReference>
<keyword evidence="3" id="KW-1185">Reference proteome</keyword>